<keyword evidence="7" id="KW-0962">Peroxisome biogenesis</keyword>
<name>A0A1V9Y5Y1_ACHHY</name>
<dbReference type="GO" id="GO:0008270">
    <property type="term" value="F:zinc ion binding"/>
    <property type="evidence" value="ECO:0007669"/>
    <property type="project" value="UniProtKB-KW"/>
</dbReference>
<evidence type="ECO:0000313" key="21">
    <source>
        <dbReference type="EMBL" id="OQR81078.1"/>
    </source>
</evidence>
<keyword evidence="8" id="KW-0808">Transferase</keyword>
<gene>
    <name evidence="21" type="ORF">ACHHYP_16778</name>
</gene>
<keyword evidence="13" id="KW-0862">Zinc</keyword>
<evidence type="ECO:0000259" key="20">
    <source>
        <dbReference type="PROSITE" id="PS50089"/>
    </source>
</evidence>
<evidence type="ECO:0000256" key="4">
    <source>
        <dbReference type="ARBA" id="ARBA00008704"/>
    </source>
</evidence>
<dbReference type="AlphaFoldDB" id="A0A1V9Y5Y1"/>
<dbReference type="Pfam" id="PF04757">
    <property type="entry name" value="Pex2_Pex12"/>
    <property type="match status" value="1"/>
</dbReference>
<keyword evidence="14" id="KW-0653">Protein transport</keyword>
<keyword evidence="19" id="KW-0175">Coiled coil</keyword>
<dbReference type="InterPro" id="IPR017907">
    <property type="entry name" value="Znf_RING_CS"/>
</dbReference>
<dbReference type="Gene3D" id="3.30.40.10">
    <property type="entry name" value="Zinc/RING finger domain, C3HC4 (zinc finger)"/>
    <property type="match status" value="1"/>
</dbReference>
<evidence type="ECO:0000256" key="6">
    <source>
        <dbReference type="ARBA" id="ARBA00022448"/>
    </source>
</evidence>
<keyword evidence="22" id="KW-1185">Reference proteome</keyword>
<keyword evidence="12" id="KW-0833">Ubl conjugation pathway</keyword>
<organism evidence="21 22">
    <name type="scientific">Achlya hypogyna</name>
    <name type="common">Oomycete</name>
    <name type="synonym">Protoachlya hypogyna</name>
    <dbReference type="NCBI Taxonomy" id="1202772"/>
    <lineage>
        <taxon>Eukaryota</taxon>
        <taxon>Sar</taxon>
        <taxon>Stramenopiles</taxon>
        <taxon>Oomycota</taxon>
        <taxon>Saprolegniomycetes</taxon>
        <taxon>Saprolegniales</taxon>
        <taxon>Achlyaceae</taxon>
        <taxon>Achlya</taxon>
    </lineage>
</organism>
<reference evidence="21 22" key="1">
    <citation type="journal article" date="2014" name="Genome Biol. Evol.">
        <title>The secreted proteins of Achlya hypogyna and Thraustotheca clavata identify the ancestral oomycete secretome and reveal gene acquisitions by horizontal gene transfer.</title>
        <authorList>
            <person name="Misner I."/>
            <person name="Blouin N."/>
            <person name="Leonard G."/>
            <person name="Richards T.A."/>
            <person name="Lane C.E."/>
        </authorList>
    </citation>
    <scope>NUCLEOTIDE SEQUENCE [LARGE SCALE GENOMIC DNA]</scope>
    <source>
        <strain evidence="21 22">ATCC 48635</strain>
    </source>
</reference>
<keyword evidence="11 18" id="KW-0863">Zinc-finger</keyword>
<dbReference type="Pfam" id="PF13639">
    <property type="entry name" value="zf-RING_2"/>
    <property type="match status" value="1"/>
</dbReference>
<dbReference type="Proteomes" id="UP000243579">
    <property type="component" value="Unassembled WGS sequence"/>
</dbReference>
<keyword evidence="6" id="KW-0813">Transport</keyword>
<evidence type="ECO:0000256" key="13">
    <source>
        <dbReference type="ARBA" id="ARBA00022833"/>
    </source>
</evidence>
<evidence type="ECO:0000256" key="9">
    <source>
        <dbReference type="ARBA" id="ARBA00022692"/>
    </source>
</evidence>
<dbReference type="SMART" id="SM00184">
    <property type="entry name" value="RING"/>
    <property type="match status" value="1"/>
</dbReference>
<dbReference type="PANTHER" id="PTHR23350">
    <property type="entry name" value="PEROXISOME ASSEMBLY PROTEIN 10"/>
    <property type="match status" value="1"/>
</dbReference>
<proteinExistence type="inferred from homology"/>
<keyword evidence="15" id="KW-1133">Transmembrane helix</keyword>
<dbReference type="OrthoDB" id="6270329at2759"/>
<evidence type="ECO:0000256" key="12">
    <source>
        <dbReference type="ARBA" id="ARBA00022786"/>
    </source>
</evidence>
<comment type="caution">
    <text evidence="21">The sequence shown here is derived from an EMBL/GenBank/DDBJ whole genome shotgun (WGS) entry which is preliminary data.</text>
</comment>
<comment type="pathway">
    <text evidence="3">Protein modification; protein ubiquitination.</text>
</comment>
<dbReference type="STRING" id="1202772.A0A1V9Y5Y1"/>
<evidence type="ECO:0000256" key="8">
    <source>
        <dbReference type="ARBA" id="ARBA00022679"/>
    </source>
</evidence>
<feature type="coiled-coil region" evidence="19">
    <location>
        <begin position="129"/>
        <end position="190"/>
    </location>
</feature>
<evidence type="ECO:0000256" key="10">
    <source>
        <dbReference type="ARBA" id="ARBA00022723"/>
    </source>
</evidence>
<dbReference type="SUPFAM" id="SSF57850">
    <property type="entry name" value="RING/U-box"/>
    <property type="match status" value="1"/>
</dbReference>
<keyword evidence="16" id="KW-0472">Membrane</keyword>
<dbReference type="GO" id="GO:0005778">
    <property type="term" value="C:peroxisomal membrane"/>
    <property type="evidence" value="ECO:0007669"/>
    <property type="project" value="UniProtKB-SubCell"/>
</dbReference>
<comment type="subcellular location">
    <subcellularLocation>
        <location evidence="2">Peroxisome membrane</location>
        <topology evidence="2">Multi-pass membrane protein</topology>
    </subcellularLocation>
</comment>
<evidence type="ECO:0000256" key="14">
    <source>
        <dbReference type="ARBA" id="ARBA00022927"/>
    </source>
</evidence>
<evidence type="ECO:0000256" key="3">
    <source>
        <dbReference type="ARBA" id="ARBA00004906"/>
    </source>
</evidence>
<dbReference type="InterPro" id="IPR025654">
    <property type="entry name" value="PEX2/10"/>
</dbReference>
<feature type="domain" description="RING-type" evidence="20">
    <location>
        <begin position="297"/>
        <end position="335"/>
    </location>
</feature>
<evidence type="ECO:0000256" key="1">
    <source>
        <dbReference type="ARBA" id="ARBA00000900"/>
    </source>
</evidence>
<evidence type="ECO:0000256" key="15">
    <source>
        <dbReference type="ARBA" id="ARBA00022989"/>
    </source>
</evidence>
<dbReference type="PROSITE" id="PS00518">
    <property type="entry name" value="ZF_RING_1"/>
    <property type="match status" value="1"/>
</dbReference>
<evidence type="ECO:0000256" key="11">
    <source>
        <dbReference type="ARBA" id="ARBA00022771"/>
    </source>
</evidence>
<dbReference type="InterPro" id="IPR013083">
    <property type="entry name" value="Znf_RING/FYVE/PHD"/>
</dbReference>
<evidence type="ECO:0000256" key="7">
    <source>
        <dbReference type="ARBA" id="ARBA00022593"/>
    </source>
</evidence>
<evidence type="ECO:0000256" key="18">
    <source>
        <dbReference type="PROSITE-ProRule" id="PRU00175"/>
    </source>
</evidence>
<dbReference type="EMBL" id="JNBR01002837">
    <property type="protein sequence ID" value="OQR81078.1"/>
    <property type="molecule type" value="Genomic_DNA"/>
</dbReference>
<dbReference type="InterPro" id="IPR001841">
    <property type="entry name" value="Znf_RING"/>
</dbReference>
<dbReference type="CDD" id="cd16527">
    <property type="entry name" value="RING-HC_PEX10"/>
    <property type="match status" value="1"/>
</dbReference>
<dbReference type="PROSITE" id="PS50089">
    <property type="entry name" value="ZF_RING_2"/>
    <property type="match status" value="1"/>
</dbReference>
<evidence type="ECO:0000256" key="2">
    <source>
        <dbReference type="ARBA" id="ARBA00004585"/>
    </source>
</evidence>
<dbReference type="PANTHER" id="PTHR23350:SF0">
    <property type="entry name" value="PEROXISOME BIOGENESIS FACTOR 10"/>
    <property type="match status" value="1"/>
</dbReference>
<evidence type="ECO:0000256" key="16">
    <source>
        <dbReference type="ARBA" id="ARBA00023136"/>
    </source>
</evidence>
<evidence type="ECO:0000256" key="5">
    <source>
        <dbReference type="ARBA" id="ARBA00012483"/>
    </source>
</evidence>
<evidence type="ECO:0000313" key="22">
    <source>
        <dbReference type="Proteomes" id="UP000243579"/>
    </source>
</evidence>
<keyword evidence="9" id="KW-0812">Transmembrane</keyword>
<dbReference type="GO" id="GO:0061630">
    <property type="term" value="F:ubiquitin protein ligase activity"/>
    <property type="evidence" value="ECO:0007669"/>
    <property type="project" value="UniProtKB-EC"/>
</dbReference>
<keyword evidence="17" id="KW-0576">Peroxisome</keyword>
<sequence>MTSTEGSAPAPAPQSHVILAATKDEYYVSEVLTQLHDVVEKLKFWGRSGSSAAPAALDPELSVVAHLLYLTTTGSQTMGEEYCDIYRVKGGLPLSTMTKTLWLLMTTVLPYVQQRSHAGWTNLHPGEQQARLQQARRLARERLQLQEQQHVVVSAPVASPRAPSRLDAFLRRLDALVARAKAAAQAVEAKTGTTVATWAQTAVVLHLALFYLNGKYFAGAKRIFGIRYVLTRQLTAPAAQFSILGYLIVLRVALSSVMQLPTFLRALLGVQAVTPLLDHSRVPAETPTAPTGGGRKCALCLAERSHPALTPCGHVFCWECIVGWCASKPECPLCRQAVLPQDVKCMYNYK</sequence>
<keyword evidence="10" id="KW-0479">Metal-binding</keyword>
<evidence type="ECO:0000256" key="17">
    <source>
        <dbReference type="ARBA" id="ARBA00023140"/>
    </source>
</evidence>
<comment type="similarity">
    <text evidence="4">Belongs to the pex2/pex10/pex12 family.</text>
</comment>
<protein>
    <recommendedName>
        <fullName evidence="5">RING-type E3 ubiquitin transferase</fullName>
        <ecNumber evidence="5">2.3.2.27</ecNumber>
    </recommendedName>
</protein>
<dbReference type="InterPro" id="IPR006845">
    <property type="entry name" value="Pex_N"/>
</dbReference>
<dbReference type="EC" id="2.3.2.27" evidence="5"/>
<comment type="catalytic activity">
    <reaction evidence="1">
        <text>S-ubiquitinyl-[E2 ubiquitin-conjugating enzyme]-L-cysteine + [acceptor protein]-L-lysine = [E2 ubiquitin-conjugating enzyme]-L-cysteine + N(6)-ubiquitinyl-[acceptor protein]-L-lysine.</text>
        <dbReference type="EC" id="2.3.2.27"/>
    </reaction>
</comment>
<dbReference type="GO" id="GO:0016558">
    <property type="term" value="P:protein import into peroxisome matrix"/>
    <property type="evidence" value="ECO:0007669"/>
    <property type="project" value="InterPro"/>
</dbReference>
<evidence type="ECO:0000256" key="19">
    <source>
        <dbReference type="SAM" id="Coils"/>
    </source>
</evidence>
<accession>A0A1V9Y5Y1</accession>